<protein>
    <submittedName>
        <fullName evidence="4">NAD(P)-binding protein</fullName>
    </submittedName>
</protein>
<dbReference type="InterPro" id="IPR036291">
    <property type="entry name" value="NAD(P)-bd_dom_sf"/>
</dbReference>
<sequence length="229" mass="25168">MSCMIFGTTGLCGKEILKCAEQLSLLTNIISVTRRPFDSKNVKVEQIIEKDVHRWKNIITEKRPNVVFCSLATTRAAAGSAQAFVDVDYYLNLEIAKAAKDAGTHTFVLISAIGADANSLFLYFKTKGRLEDAILDLKFPRTIILRPGPLLGPRDKSKGFMNDLSMIFFKPLHGNCIGRNLFHPIYGSEVGKVAVQLAVTPLIHVDDSVVKIVGALDLSRIANSITFLS</sequence>
<keyword evidence="3" id="KW-0496">Mitochondrion</keyword>
<keyword evidence="5" id="KW-1185">Reference proteome</keyword>
<evidence type="ECO:0000313" key="4">
    <source>
        <dbReference type="EMBL" id="RKP30665.1"/>
    </source>
</evidence>
<dbReference type="PANTHER" id="PTHR14097:SF7">
    <property type="entry name" value="OXIDOREDUCTASE HTATIP2"/>
    <property type="match status" value="1"/>
</dbReference>
<organism evidence="4 5">
    <name type="scientific">Metschnikowia bicuspidata</name>
    <dbReference type="NCBI Taxonomy" id="27322"/>
    <lineage>
        <taxon>Eukaryota</taxon>
        <taxon>Fungi</taxon>
        <taxon>Dikarya</taxon>
        <taxon>Ascomycota</taxon>
        <taxon>Saccharomycotina</taxon>
        <taxon>Pichiomycetes</taxon>
        <taxon>Metschnikowiaceae</taxon>
        <taxon>Metschnikowia</taxon>
    </lineage>
</organism>
<dbReference type="InterPro" id="IPR014843">
    <property type="entry name" value="Him1/Fmp52"/>
</dbReference>
<reference evidence="5" key="1">
    <citation type="journal article" date="2018" name="Nat. Microbiol.">
        <title>Leveraging single-cell genomics to expand the fungal tree of life.</title>
        <authorList>
            <person name="Ahrendt S.R."/>
            <person name="Quandt C.A."/>
            <person name="Ciobanu D."/>
            <person name="Clum A."/>
            <person name="Salamov A."/>
            <person name="Andreopoulos B."/>
            <person name="Cheng J.F."/>
            <person name="Woyke T."/>
            <person name="Pelin A."/>
            <person name="Henrissat B."/>
            <person name="Reynolds N.K."/>
            <person name="Benny G.L."/>
            <person name="Smith M.E."/>
            <person name="James T.Y."/>
            <person name="Grigoriev I.V."/>
        </authorList>
    </citation>
    <scope>NUCLEOTIDE SEQUENCE [LARGE SCALE GENOMIC DNA]</scope>
    <source>
        <strain evidence="5">Baker2002</strain>
    </source>
</reference>
<dbReference type="EMBL" id="ML004454">
    <property type="protein sequence ID" value="RKP30665.1"/>
    <property type="molecule type" value="Genomic_DNA"/>
</dbReference>
<gene>
    <name evidence="4" type="ORF">METBISCDRAFT_30744</name>
</gene>
<dbReference type="SUPFAM" id="SSF51735">
    <property type="entry name" value="NAD(P)-binding Rossmann-fold domains"/>
    <property type="match status" value="1"/>
</dbReference>
<accession>A0A4P9ZCP9</accession>
<dbReference type="PANTHER" id="PTHR14097">
    <property type="entry name" value="OXIDOREDUCTASE HTATIP2"/>
    <property type="match status" value="1"/>
</dbReference>
<proteinExistence type="inferred from homology"/>
<comment type="similarity">
    <text evidence="2">Belongs to the FMP52 family.</text>
</comment>
<keyword evidence="3" id="KW-0472">Membrane</keyword>
<dbReference type="Gene3D" id="3.40.50.720">
    <property type="entry name" value="NAD(P)-binding Rossmann-like Domain"/>
    <property type="match status" value="1"/>
</dbReference>
<keyword evidence="3" id="KW-1000">Mitochondrion outer membrane</keyword>
<evidence type="ECO:0000256" key="2">
    <source>
        <dbReference type="ARBA" id="ARBA00006617"/>
    </source>
</evidence>
<evidence type="ECO:0000256" key="3">
    <source>
        <dbReference type="ARBA" id="ARBA00022787"/>
    </source>
</evidence>
<dbReference type="OrthoDB" id="430436at2759"/>
<dbReference type="Proteomes" id="UP000268321">
    <property type="component" value="Unassembled WGS sequence"/>
</dbReference>
<comment type="subcellular location">
    <subcellularLocation>
        <location evidence="1">Mitochondrion outer membrane</location>
        <topology evidence="1">Peripheral membrane protein</topology>
    </subcellularLocation>
</comment>
<name>A0A4P9ZCP9_9ASCO</name>
<evidence type="ECO:0000313" key="5">
    <source>
        <dbReference type="Proteomes" id="UP000268321"/>
    </source>
</evidence>
<dbReference type="AlphaFoldDB" id="A0A4P9ZCP9"/>
<dbReference type="Pfam" id="PF08732">
    <property type="entry name" value="HIM1"/>
    <property type="match status" value="1"/>
</dbReference>
<dbReference type="GO" id="GO:0051170">
    <property type="term" value="P:import into nucleus"/>
    <property type="evidence" value="ECO:0007669"/>
    <property type="project" value="TreeGrafter"/>
</dbReference>
<dbReference type="GO" id="GO:0005741">
    <property type="term" value="C:mitochondrial outer membrane"/>
    <property type="evidence" value="ECO:0007669"/>
    <property type="project" value="UniProtKB-SubCell"/>
</dbReference>
<evidence type="ECO:0000256" key="1">
    <source>
        <dbReference type="ARBA" id="ARBA00004450"/>
    </source>
</evidence>